<gene>
    <name evidence="1" type="ORF">SAMN02745120_0592</name>
</gene>
<reference evidence="2" key="1">
    <citation type="submission" date="2017-02" db="EMBL/GenBank/DDBJ databases">
        <authorList>
            <person name="Varghese N."/>
            <person name="Submissions S."/>
        </authorList>
    </citation>
    <scope>NUCLEOTIDE SEQUENCE [LARGE SCALE GENOMIC DNA]</scope>
    <source>
        <strain evidence="2">ATCC 35199</strain>
    </source>
</reference>
<sequence length="249" mass="28116">MALVQNKYSFSYAPLAGDLAYSKQNRILLEIVNFLINNGCTMVYSYYPAATDTSSNRYTFHVRGNIYINIYFSGPSTLSLNSGFGPLNSSGNINGYMNNARSISPLPSSGVLAMNYVSSNNYKIFLLNDYYVFSCCLFNKGWVNCEYHNNRFVLELDGLYFFCSKVTVENSFSMTDINDKHLLLNPIFTFNKVPKNANDFKIDDDIIYVGECYVYPASMGTLQENIFYQASDGTKYFNGGLLSKILIVD</sequence>
<proteinExistence type="predicted"/>
<name>A0A1T4ZZW9_9FIRM</name>
<dbReference type="Proteomes" id="UP000243406">
    <property type="component" value="Unassembled WGS sequence"/>
</dbReference>
<evidence type="ECO:0000313" key="1">
    <source>
        <dbReference type="EMBL" id="SKB28282.1"/>
    </source>
</evidence>
<protein>
    <submittedName>
        <fullName evidence="1">Uncharacterized protein</fullName>
    </submittedName>
</protein>
<dbReference type="RefSeq" id="WP_079588558.1">
    <property type="nucleotide sequence ID" value="NZ_FUYN01000001.1"/>
</dbReference>
<organism evidence="1 2">
    <name type="scientific">Acetoanaerobium noterae</name>
    <dbReference type="NCBI Taxonomy" id="745369"/>
    <lineage>
        <taxon>Bacteria</taxon>
        <taxon>Bacillati</taxon>
        <taxon>Bacillota</taxon>
        <taxon>Clostridia</taxon>
        <taxon>Peptostreptococcales</taxon>
        <taxon>Filifactoraceae</taxon>
        <taxon>Acetoanaerobium</taxon>
    </lineage>
</organism>
<dbReference type="EMBL" id="FUYN01000001">
    <property type="protein sequence ID" value="SKB28282.1"/>
    <property type="molecule type" value="Genomic_DNA"/>
</dbReference>
<accession>A0A1T4ZZW9</accession>
<dbReference type="AlphaFoldDB" id="A0A1T4ZZW9"/>
<keyword evidence="2" id="KW-1185">Reference proteome</keyword>
<evidence type="ECO:0000313" key="2">
    <source>
        <dbReference type="Proteomes" id="UP000243406"/>
    </source>
</evidence>